<feature type="domain" description="Oxidoreductase molybdopterin-binding" evidence="1">
    <location>
        <begin position="44"/>
        <end position="119"/>
    </location>
</feature>
<sequence>MLEKPAGKVVLTISGQISNKNHDNDAVFDMSMLGKLPQHTIATHTPWLPGVSRFTGPYLEDVLALVGARGKMLKAIALNDYKTDIPLEDASRFNIVLALLLNGKPMPVRDKGPLFIVYPYDSQPELRSELYYSRSAWQLKTLQVE</sequence>
<name>A0ABS7FCY5_9NEIS</name>
<dbReference type="SUPFAM" id="SSF56524">
    <property type="entry name" value="Oxidoreductase molybdopterin-binding domain"/>
    <property type="match status" value="1"/>
</dbReference>
<dbReference type="RefSeq" id="WP_197465931.1">
    <property type="nucleotide sequence ID" value="NZ_LCWP01000011.1"/>
</dbReference>
<protein>
    <submittedName>
        <fullName evidence="2">Molybdopterin-dependent oxidoreductase</fullName>
    </submittedName>
</protein>
<evidence type="ECO:0000313" key="2">
    <source>
        <dbReference type="EMBL" id="MBW8287943.1"/>
    </source>
</evidence>
<dbReference type="EMBL" id="JAHDTB010000007">
    <property type="protein sequence ID" value="MBW8287943.1"/>
    <property type="molecule type" value="Genomic_DNA"/>
</dbReference>
<keyword evidence="3" id="KW-1185">Reference proteome</keyword>
<comment type="caution">
    <text evidence="2">The sequence shown here is derived from an EMBL/GenBank/DDBJ whole genome shotgun (WGS) entry which is preliminary data.</text>
</comment>
<accession>A0ABS7FCY5</accession>
<dbReference type="InterPro" id="IPR000572">
    <property type="entry name" value="OxRdtase_Mopterin-bd_dom"/>
</dbReference>
<dbReference type="Pfam" id="PF00174">
    <property type="entry name" value="Oxidored_molyb"/>
    <property type="match status" value="1"/>
</dbReference>
<evidence type="ECO:0000259" key="1">
    <source>
        <dbReference type="Pfam" id="PF00174"/>
    </source>
</evidence>
<dbReference type="InterPro" id="IPR036374">
    <property type="entry name" value="OxRdtase_Mopterin-bd_sf"/>
</dbReference>
<evidence type="ECO:0000313" key="3">
    <source>
        <dbReference type="Proteomes" id="UP000711178"/>
    </source>
</evidence>
<dbReference type="Proteomes" id="UP000711178">
    <property type="component" value="Unassembled WGS sequence"/>
</dbReference>
<proteinExistence type="predicted"/>
<dbReference type="Gene3D" id="3.90.420.10">
    <property type="entry name" value="Oxidoreductase, molybdopterin-binding domain"/>
    <property type="match status" value="1"/>
</dbReference>
<organism evidence="2 3">
    <name type="scientific">Chromobacterium subtsugae</name>
    <dbReference type="NCBI Taxonomy" id="251747"/>
    <lineage>
        <taxon>Bacteria</taxon>
        <taxon>Pseudomonadati</taxon>
        <taxon>Pseudomonadota</taxon>
        <taxon>Betaproteobacteria</taxon>
        <taxon>Neisseriales</taxon>
        <taxon>Chromobacteriaceae</taxon>
        <taxon>Chromobacterium</taxon>
    </lineage>
</organism>
<reference evidence="2 3" key="1">
    <citation type="submission" date="2021-05" db="EMBL/GenBank/DDBJ databases">
        <title>Draft Whole Genome Sequencing Of Biosensor Chromobacterium violaceum Strain CV026 Reveals A Regulatory RNA In Chromobacterium violaceum Phenotype Regulatory Network.</title>
        <authorList>
            <person name="Hong K.W."/>
            <person name="Chan K.G."/>
            <person name="Chang C.-Y."/>
        </authorList>
    </citation>
    <scope>NUCLEOTIDE SEQUENCE [LARGE SCALE GENOMIC DNA]</scope>
    <source>
        <strain evidence="2 3">ATCC 31532</strain>
    </source>
</reference>
<gene>
    <name evidence="2" type="ORF">KIF53_09925</name>
</gene>